<evidence type="ECO:0000256" key="12">
    <source>
        <dbReference type="PIRSR" id="PIRSR000445-4"/>
    </source>
</evidence>
<comment type="domain">
    <text evidence="8">Possesses an unusual extended V-shaped dimeric structure with each monomer consisting of three distinct domains arranged along a curved 'spinal' alpha-helix. The N-terminal catalytic domain specifically recognizes the glutamate moiety of the substrate. The second domain is the NADPH-binding domain, and the third C-terminal domain is responsible for dimerization.</text>
</comment>
<dbReference type="EC" id="1.2.1.70" evidence="3 8"/>
<evidence type="ECO:0000256" key="11">
    <source>
        <dbReference type="PIRSR" id="PIRSR000445-3"/>
    </source>
</evidence>
<dbReference type="InterPro" id="IPR006151">
    <property type="entry name" value="Shikm_DH/Glu-tRNA_Rdtase"/>
</dbReference>
<dbReference type="PIRSF" id="PIRSF000445">
    <property type="entry name" value="4pyrrol_synth_GluRdtase"/>
    <property type="match status" value="1"/>
</dbReference>
<dbReference type="Pfam" id="PF01488">
    <property type="entry name" value="Shikimate_DH"/>
    <property type="match status" value="1"/>
</dbReference>
<evidence type="ECO:0000256" key="2">
    <source>
        <dbReference type="ARBA" id="ARBA00005916"/>
    </source>
</evidence>
<dbReference type="RefSeq" id="WP_136427763.1">
    <property type="nucleotide sequence ID" value="NZ_SSSM01000005.1"/>
</dbReference>
<feature type="domain" description="Glutamyl-tRNA reductase N-terminal" evidence="16">
    <location>
        <begin position="5"/>
        <end position="158"/>
    </location>
</feature>
<dbReference type="InterPro" id="IPR000343">
    <property type="entry name" value="4pyrrol_synth_GluRdtase"/>
</dbReference>
<evidence type="ECO:0000313" key="17">
    <source>
        <dbReference type="EMBL" id="THG29433.1"/>
    </source>
</evidence>
<dbReference type="PROSITE" id="PS00747">
    <property type="entry name" value="GLUTR"/>
    <property type="match status" value="1"/>
</dbReference>
<accession>A0A4S4FGR7</accession>
<dbReference type="InterPro" id="IPR018214">
    <property type="entry name" value="GluRdtase_CS"/>
</dbReference>
<feature type="active site" description="Nucleophile" evidence="8 9">
    <location>
        <position position="47"/>
    </location>
</feature>
<feature type="binding site" evidence="8 11">
    <location>
        <begin position="191"/>
        <end position="196"/>
    </location>
    <ligand>
        <name>NADP(+)</name>
        <dbReference type="ChEBI" id="CHEBI:58349"/>
    </ligand>
</feature>
<keyword evidence="18" id="KW-1185">Reference proteome</keyword>
<comment type="subunit">
    <text evidence="8">Homodimer.</text>
</comment>
<dbReference type="Pfam" id="PF00745">
    <property type="entry name" value="GlutR_dimer"/>
    <property type="match status" value="1"/>
</dbReference>
<sequence length="436" mass="45187">MLFCVSLSHRTTSFDLLERLSEGAPALGSALVDGADAISGAVVLATCNRFEAYLDIALDESDSRSVAESSALATIAEASGIQLDTLASSAALHVGAAAAEHLFAVSSGLESVVVGEGEIAGQVKRALGAARTEGTTTADLERVFQRASSASRSVQNSTGLGGAGRSIVRLALDLASSRLADWRVQRVLLVGTGAYAGASLAALRDRGVTDVGVYSPSGRAHRFGTREGVRPVTADDLAAELAQATVIVSCSTANGYVVTSDMLGSARDGSPLMVIDLGLPRNVEPAVATIAGVELLDLETVRLHAPLHELTAAQDARELVGRAAAAYSAESTEHEVTAAVVGYRAHVFDLLDTELERLRARGESTEATERAMRHLVSVLVHTPTTRAKQLARDGRADEAVAAFSALFDIDAPAADAHHGVDVHGLDHRGMADPAAS</sequence>
<dbReference type="Gene3D" id="3.30.460.30">
    <property type="entry name" value="Glutamyl-tRNA reductase, N-terminal domain"/>
    <property type="match status" value="1"/>
</dbReference>
<comment type="function">
    <text evidence="8">Catalyzes the NADPH-dependent reduction of glutamyl-tRNA(Glu) to glutamate 1-semialdehyde (GSA).</text>
</comment>
<dbReference type="NCBIfam" id="TIGR01035">
    <property type="entry name" value="hemA"/>
    <property type="match status" value="1"/>
</dbReference>
<comment type="catalytic activity">
    <reaction evidence="7 8 13">
        <text>(S)-4-amino-5-oxopentanoate + tRNA(Glu) + NADP(+) = L-glutamyl-tRNA(Glu) + NADPH + H(+)</text>
        <dbReference type="Rhea" id="RHEA:12344"/>
        <dbReference type="Rhea" id="RHEA-COMP:9663"/>
        <dbReference type="Rhea" id="RHEA-COMP:9680"/>
        <dbReference type="ChEBI" id="CHEBI:15378"/>
        <dbReference type="ChEBI" id="CHEBI:57501"/>
        <dbReference type="ChEBI" id="CHEBI:57783"/>
        <dbReference type="ChEBI" id="CHEBI:58349"/>
        <dbReference type="ChEBI" id="CHEBI:78442"/>
        <dbReference type="ChEBI" id="CHEBI:78520"/>
        <dbReference type="EC" id="1.2.1.70"/>
    </reaction>
</comment>
<proteinExistence type="inferred from homology"/>
<evidence type="ECO:0000313" key="18">
    <source>
        <dbReference type="Proteomes" id="UP000309133"/>
    </source>
</evidence>
<evidence type="ECO:0000256" key="5">
    <source>
        <dbReference type="ARBA" id="ARBA00023002"/>
    </source>
</evidence>
<dbReference type="GO" id="GO:0019353">
    <property type="term" value="P:protoporphyrinogen IX biosynthetic process from glutamate"/>
    <property type="evidence" value="ECO:0007669"/>
    <property type="project" value="TreeGrafter"/>
</dbReference>
<feature type="binding site" evidence="8 10">
    <location>
        <position position="111"/>
    </location>
    <ligand>
        <name>substrate</name>
    </ligand>
</feature>
<comment type="pathway">
    <text evidence="1 8 13">Porphyrin-containing compound metabolism; protoporphyrin-IX biosynthesis; 5-aminolevulinate from L-glutamyl-tRNA(Glu): step 1/2.</text>
</comment>
<feature type="site" description="Important for activity" evidence="8 12">
    <location>
        <position position="101"/>
    </location>
</feature>
<dbReference type="InterPro" id="IPR036453">
    <property type="entry name" value="GluRdtase_dimer_dom_sf"/>
</dbReference>
<dbReference type="InterPro" id="IPR015895">
    <property type="entry name" value="4pyrrol_synth_GluRdtase_N"/>
</dbReference>
<evidence type="ECO:0000259" key="16">
    <source>
        <dbReference type="Pfam" id="PF05201"/>
    </source>
</evidence>
<keyword evidence="6 8" id="KW-0627">Porphyrin biosynthesis</keyword>
<dbReference type="SUPFAM" id="SSF69075">
    <property type="entry name" value="Glutamyl tRNA-reductase dimerization domain"/>
    <property type="match status" value="1"/>
</dbReference>
<protein>
    <recommendedName>
        <fullName evidence="3 8">Glutamyl-tRNA reductase</fullName>
        <shortName evidence="8">GluTR</shortName>
        <ecNumber evidence="3 8">1.2.1.70</ecNumber>
    </recommendedName>
</protein>
<comment type="miscellaneous">
    <text evidence="8">During catalysis, the active site Cys acts as a nucleophile attacking the alpha-carbonyl group of tRNA-bound glutamate with the formation of a thioester intermediate between enzyme and glutamate, and the concomitant release of tRNA(Glu). The thioester intermediate is finally reduced by direct hydride transfer from NADPH, to form the product GSA.</text>
</comment>
<evidence type="ECO:0000256" key="1">
    <source>
        <dbReference type="ARBA" id="ARBA00005059"/>
    </source>
</evidence>
<gene>
    <name evidence="8" type="primary">hemA</name>
    <name evidence="17" type="ORF">E6C64_12055</name>
</gene>
<dbReference type="Proteomes" id="UP000309133">
    <property type="component" value="Unassembled WGS sequence"/>
</dbReference>
<evidence type="ECO:0000259" key="15">
    <source>
        <dbReference type="Pfam" id="PF01488"/>
    </source>
</evidence>
<dbReference type="GO" id="GO:0008883">
    <property type="term" value="F:glutamyl-tRNA reductase activity"/>
    <property type="evidence" value="ECO:0007669"/>
    <property type="project" value="UniProtKB-UniRule"/>
</dbReference>
<reference evidence="17 18" key="1">
    <citation type="submission" date="2019-04" db="EMBL/GenBank/DDBJ databases">
        <authorList>
            <person name="Jiang L."/>
        </authorList>
    </citation>
    <scope>NUCLEOTIDE SEQUENCE [LARGE SCALE GENOMIC DNA]</scope>
    <source>
        <strain evidence="17 18">YIM 131853</strain>
    </source>
</reference>
<evidence type="ECO:0000256" key="8">
    <source>
        <dbReference type="HAMAP-Rule" id="MF_00087"/>
    </source>
</evidence>
<dbReference type="Pfam" id="PF05201">
    <property type="entry name" value="GlutR_N"/>
    <property type="match status" value="1"/>
</dbReference>
<feature type="binding site" evidence="8 10">
    <location>
        <position position="122"/>
    </location>
    <ligand>
        <name>substrate</name>
    </ligand>
</feature>
<dbReference type="GO" id="GO:0050661">
    <property type="term" value="F:NADP binding"/>
    <property type="evidence" value="ECO:0007669"/>
    <property type="project" value="InterPro"/>
</dbReference>
<dbReference type="SUPFAM" id="SSF51735">
    <property type="entry name" value="NAD(P)-binding Rossmann-fold domains"/>
    <property type="match status" value="1"/>
</dbReference>
<dbReference type="EMBL" id="SSSM01000005">
    <property type="protein sequence ID" value="THG29433.1"/>
    <property type="molecule type" value="Genomic_DNA"/>
</dbReference>
<evidence type="ECO:0000256" key="13">
    <source>
        <dbReference type="RuleBase" id="RU000584"/>
    </source>
</evidence>
<evidence type="ECO:0000259" key="14">
    <source>
        <dbReference type="Pfam" id="PF00745"/>
    </source>
</evidence>
<dbReference type="Gene3D" id="3.40.50.720">
    <property type="entry name" value="NAD(P)-binding Rossmann-like Domain"/>
    <property type="match status" value="1"/>
</dbReference>
<evidence type="ECO:0000256" key="6">
    <source>
        <dbReference type="ARBA" id="ARBA00023244"/>
    </source>
</evidence>
<dbReference type="InterPro" id="IPR036343">
    <property type="entry name" value="GluRdtase_N_sf"/>
</dbReference>
<dbReference type="SUPFAM" id="SSF69742">
    <property type="entry name" value="Glutamyl tRNA-reductase catalytic, N-terminal domain"/>
    <property type="match status" value="1"/>
</dbReference>
<evidence type="ECO:0000256" key="7">
    <source>
        <dbReference type="ARBA" id="ARBA00047464"/>
    </source>
</evidence>
<name>A0A4S4FGR7_9MICO</name>
<dbReference type="UniPathway" id="UPA00251">
    <property type="reaction ID" value="UER00316"/>
</dbReference>
<keyword evidence="4 8" id="KW-0521">NADP</keyword>
<evidence type="ECO:0000256" key="10">
    <source>
        <dbReference type="PIRSR" id="PIRSR000445-2"/>
    </source>
</evidence>
<dbReference type="AlphaFoldDB" id="A0A4S4FGR7"/>
<dbReference type="PANTHER" id="PTHR43013:SF1">
    <property type="entry name" value="GLUTAMYL-TRNA REDUCTASE"/>
    <property type="match status" value="1"/>
</dbReference>
<dbReference type="InterPro" id="IPR036291">
    <property type="entry name" value="NAD(P)-bd_dom_sf"/>
</dbReference>
<evidence type="ECO:0000256" key="9">
    <source>
        <dbReference type="PIRSR" id="PIRSR000445-1"/>
    </source>
</evidence>
<dbReference type="OrthoDB" id="110209at2"/>
<dbReference type="HAMAP" id="MF_00087">
    <property type="entry name" value="Glu_tRNA_reductase"/>
    <property type="match status" value="1"/>
</dbReference>
<comment type="caution">
    <text evidence="17">The sequence shown here is derived from an EMBL/GenBank/DDBJ whole genome shotgun (WGS) entry which is preliminary data.</text>
</comment>
<feature type="domain" description="Quinate/shikimate 5-dehydrogenase/glutamyl-tRNA reductase" evidence="15">
    <location>
        <begin position="173"/>
        <end position="299"/>
    </location>
</feature>
<dbReference type="InterPro" id="IPR015896">
    <property type="entry name" value="4pyrrol_synth_GluRdtase_dimer"/>
</dbReference>
<comment type="similarity">
    <text evidence="2 8 13">Belongs to the glutamyl-tRNA reductase family.</text>
</comment>
<feature type="domain" description="Tetrapyrrole biosynthesis glutamyl-tRNA reductase dimerisation" evidence="14">
    <location>
        <begin position="316"/>
        <end position="409"/>
    </location>
</feature>
<keyword evidence="5 8" id="KW-0560">Oxidoreductase</keyword>
<organism evidence="17 18">
    <name type="scientific">Naasia lichenicola</name>
    <dbReference type="NCBI Taxonomy" id="2565933"/>
    <lineage>
        <taxon>Bacteria</taxon>
        <taxon>Bacillati</taxon>
        <taxon>Actinomycetota</taxon>
        <taxon>Actinomycetes</taxon>
        <taxon>Micrococcales</taxon>
        <taxon>Microbacteriaceae</taxon>
        <taxon>Naasia</taxon>
    </lineage>
</organism>
<evidence type="ECO:0000256" key="4">
    <source>
        <dbReference type="ARBA" id="ARBA00022857"/>
    </source>
</evidence>
<feature type="binding site" evidence="8 10">
    <location>
        <begin position="46"/>
        <end position="49"/>
    </location>
    <ligand>
        <name>substrate</name>
    </ligand>
</feature>
<feature type="binding site" evidence="8 10">
    <location>
        <begin position="116"/>
        <end position="118"/>
    </location>
    <ligand>
        <name>substrate</name>
    </ligand>
</feature>
<evidence type="ECO:0000256" key="3">
    <source>
        <dbReference type="ARBA" id="ARBA00012970"/>
    </source>
</evidence>
<dbReference type="PANTHER" id="PTHR43013">
    <property type="entry name" value="GLUTAMYL-TRNA REDUCTASE"/>
    <property type="match status" value="1"/>
</dbReference>
<dbReference type="NCBIfam" id="NF000750">
    <property type="entry name" value="PRK00045.3-4"/>
    <property type="match status" value="1"/>
</dbReference>